<dbReference type="InterPro" id="IPR002110">
    <property type="entry name" value="Ankyrin_rpt"/>
</dbReference>
<dbReference type="VEuPathDB" id="CryptoDB:Cvel_10798"/>
<evidence type="ECO:0000256" key="4">
    <source>
        <dbReference type="SAM" id="MobiDB-lite"/>
    </source>
</evidence>
<protein>
    <submittedName>
        <fullName evidence="6">Uncharacterized protein</fullName>
    </submittedName>
</protein>
<evidence type="ECO:0000256" key="2">
    <source>
        <dbReference type="ARBA" id="ARBA00023043"/>
    </source>
</evidence>
<dbReference type="SUPFAM" id="SSF48403">
    <property type="entry name" value="Ankyrin repeat"/>
    <property type="match status" value="1"/>
</dbReference>
<dbReference type="EMBL" id="CDMZ01005027">
    <property type="protein sequence ID" value="CEM51713.1"/>
    <property type="molecule type" value="Genomic_DNA"/>
</dbReference>
<dbReference type="Gene3D" id="1.25.40.20">
    <property type="entry name" value="Ankyrin repeat-containing domain"/>
    <property type="match status" value="3"/>
</dbReference>
<feature type="region of interest" description="Disordered" evidence="4">
    <location>
        <begin position="284"/>
        <end position="310"/>
    </location>
</feature>
<evidence type="ECO:0000256" key="5">
    <source>
        <dbReference type="SAM" id="SignalP"/>
    </source>
</evidence>
<keyword evidence="2 3" id="KW-0040">ANK repeat</keyword>
<feature type="chain" id="PRO_5005192285" evidence="5">
    <location>
        <begin position="23"/>
        <end position="491"/>
    </location>
</feature>
<dbReference type="InterPro" id="IPR036770">
    <property type="entry name" value="Ankyrin_rpt-contain_sf"/>
</dbReference>
<evidence type="ECO:0000256" key="3">
    <source>
        <dbReference type="PROSITE-ProRule" id="PRU00023"/>
    </source>
</evidence>
<reference evidence="6" key="1">
    <citation type="submission" date="2014-11" db="EMBL/GenBank/DDBJ databases">
        <authorList>
            <person name="Otto D Thomas"/>
            <person name="Naeem Raeece"/>
        </authorList>
    </citation>
    <scope>NUCLEOTIDE SEQUENCE</scope>
</reference>
<name>A0A0G4I402_9ALVE</name>
<dbReference type="PROSITE" id="PS50297">
    <property type="entry name" value="ANK_REP_REGION"/>
    <property type="match status" value="1"/>
</dbReference>
<evidence type="ECO:0000313" key="6">
    <source>
        <dbReference type="EMBL" id="CEM51713.1"/>
    </source>
</evidence>
<organism evidence="6">
    <name type="scientific">Chromera velia CCMP2878</name>
    <dbReference type="NCBI Taxonomy" id="1169474"/>
    <lineage>
        <taxon>Eukaryota</taxon>
        <taxon>Sar</taxon>
        <taxon>Alveolata</taxon>
        <taxon>Colpodellida</taxon>
        <taxon>Chromeraceae</taxon>
        <taxon>Chromera</taxon>
    </lineage>
</organism>
<keyword evidence="1" id="KW-0677">Repeat</keyword>
<dbReference type="AlphaFoldDB" id="A0A0G4I402"/>
<dbReference type="PROSITE" id="PS51257">
    <property type="entry name" value="PROKAR_LIPOPROTEIN"/>
    <property type="match status" value="1"/>
</dbReference>
<dbReference type="GO" id="GO:0005737">
    <property type="term" value="C:cytoplasm"/>
    <property type="evidence" value="ECO:0007669"/>
    <property type="project" value="TreeGrafter"/>
</dbReference>
<feature type="signal peptide" evidence="5">
    <location>
        <begin position="1"/>
        <end position="22"/>
    </location>
</feature>
<dbReference type="SMART" id="SM00248">
    <property type="entry name" value="ANK"/>
    <property type="match status" value="6"/>
</dbReference>
<proteinExistence type="predicted"/>
<dbReference type="PANTHER" id="PTHR24198:SF165">
    <property type="entry name" value="ANKYRIN REPEAT-CONTAINING PROTEIN-RELATED"/>
    <property type="match status" value="1"/>
</dbReference>
<keyword evidence="5" id="KW-0732">Signal</keyword>
<dbReference type="PROSITE" id="PS50088">
    <property type="entry name" value="ANK_REPEAT"/>
    <property type="match status" value="1"/>
</dbReference>
<accession>A0A0G4I402</accession>
<gene>
    <name evidence="6" type="ORF">Cvel_10798</name>
</gene>
<dbReference type="Pfam" id="PF12796">
    <property type="entry name" value="Ank_2"/>
    <property type="match status" value="1"/>
</dbReference>
<sequence length="491" mass="53380">MGRFVAPFAALIFGCALDFVLSEAIRPRDANDTEGYPHGTLSRPREPTQMADPLEEPYWLPLAYEVQLAHLSRPPLVVPGDDIDRECAPARENFYARLILSKSQIPNEKRTFEVRDFDYVSKSFQRTALTAACRLQYDAEGFVLHLLSRGADIDFARPSDHKTALIQAVRSHNAPLLDLLLTTDKLSKAVQLHLEEYPLPDGYPKVPPVREADVNLADGDGNTALIHAAAAGVLEAGTALLDKDTRPGHLNLAGDSALHVAVKENKHLFVRMMMKRVEPKKHVNSLGETLGPDGEALDHPTVSSSSSSVKNRELLKDAGGKFIIDPNIKNADGFTPLMVAAQKGRVLPAVELLHRCNGNEKYPSGLRSALMEALAHRSHGVALALLNWQLRPGMGLKSMPGVFSNAKSPYFLGKKAPSTTMGAQAEADSDATAADFEDSIMASMDNSVDLNIQDKDGETALVYAVQSGDVDVLRALLKMGADPNMHDNVSE</sequence>
<evidence type="ECO:0000256" key="1">
    <source>
        <dbReference type="ARBA" id="ARBA00022737"/>
    </source>
</evidence>
<dbReference type="PANTHER" id="PTHR24198">
    <property type="entry name" value="ANKYRIN REPEAT AND PROTEIN KINASE DOMAIN-CONTAINING PROTEIN"/>
    <property type="match status" value="1"/>
</dbReference>
<feature type="repeat" description="ANK" evidence="3">
    <location>
        <begin position="456"/>
        <end position="488"/>
    </location>
</feature>
<dbReference type="Pfam" id="PF00023">
    <property type="entry name" value="Ank"/>
    <property type="match status" value="2"/>
</dbReference>